<feature type="region of interest" description="Disordered" evidence="4">
    <location>
        <begin position="392"/>
        <end position="415"/>
    </location>
</feature>
<evidence type="ECO:0000313" key="7">
    <source>
        <dbReference type="EMBL" id="MFF5899185.1"/>
    </source>
</evidence>
<reference evidence="7 8" key="1">
    <citation type="submission" date="2024-10" db="EMBL/GenBank/DDBJ databases">
        <title>The Natural Products Discovery Center: Release of the First 8490 Sequenced Strains for Exploring Actinobacteria Biosynthetic Diversity.</title>
        <authorList>
            <person name="Kalkreuter E."/>
            <person name="Kautsar S.A."/>
            <person name="Yang D."/>
            <person name="Bader C.D."/>
            <person name="Teijaro C.N."/>
            <person name="Fluegel L."/>
            <person name="Davis C.M."/>
            <person name="Simpson J.R."/>
            <person name="Lauterbach L."/>
            <person name="Steele A.D."/>
            <person name="Gui C."/>
            <person name="Meng S."/>
            <person name="Li G."/>
            <person name="Viehrig K."/>
            <person name="Ye F."/>
            <person name="Su P."/>
            <person name="Kiefer A.F."/>
            <person name="Nichols A."/>
            <person name="Cepeda A.J."/>
            <person name="Yan W."/>
            <person name="Fan B."/>
            <person name="Jiang Y."/>
            <person name="Adhikari A."/>
            <person name="Zheng C.-J."/>
            <person name="Schuster L."/>
            <person name="Cowan T.M."/>
            <person name="Smanski M.J."/>
            <person name="Chevrette M.G."/>
            <person name="De Carvalho L.P.S."/>
            <person name="Shen B."/>
        </authorList>
    </citation>
    <scope>NUCLEOTIDE SEQUENCE [LARGE SCALE GENOMIC DNA]</scope>
    <source>
        <strain evidence="7 8">NPDC012540</strain>
    </source>
</reference>
<name>A0ABW6XBT3_9ACTN</name>
<keyword evidence="1" id="KW-0808">Transferase</keyword>
<dbReference type="Gene3D" id="1.20.5.1930">
    <property type="match status" value="1"/>
</dbReference>
<feature type="domain" description="Signal transduction histidine kinase subgroup 3 dimerisation and phosphoacceptor" evidence="6">
    <location>
        <begin position="194"/>
        <end position="260"/>
    </location>
</feature>
<sequence>MASPDGRHPEAPSPHPGTSVPPARLAQCILIAALLSYLAITMLNLVSQHPGGPAVASAAVTLPLIFLLQLHHSAAGARDAPLPRRLLTLGAQALLTYAPLEWIGVLWGSMAGFLAGSLLLLLPARWSWPLYGSASLVLIAPGVLEHRSFIDIVYMCQTTALTGLVVYGLSRLSVLIVELHRTRTELANMAVATERLRFARDLHDLLGFSLSAVTLKSELIHRLIRTQPERAREEVEEVLDISRQALADVRRVASGYRQMSLVSEMASARGVLTAAHIDVRVEADPEVNRISPQTGTVFATVLREGVTNLLRHSKADTCTIAARVRGGTAVLTVTNDGVPPTPSVPSQHGGSGLSNLERRLQAVDGRLAVERGPTPDGSGRFFRLVATAPLRAEDVRSRRSGDHDPSPSAVESAQP</sequence>
<feature type="compositionally biased region" description="Basic and acidic residues" evidence="4">
    <location>
        <begin position="392"/>
        <end position="405"/>
    </location>
</feature>
<feature type="transmembrane region" description="Helical" evidence="5">
    <location>
        <begin position="52"/>
        <end position="70"/>
    </location>
</feature>
<accession>A0ABW6XBT3</accession>
<proteinExistence type="predicted"/>
<evidence type="ECO:0000256" key="1">
    <source>
        <dbReference type="ARBA" id="ARBA00022679"/>
    </source>
</evidence>
<dbReference type="RefSeq" id="WP_387905962.1">
    <property type="nucleotide sequence ID" value="NZ_JBIBEG010000007.1"/>
</dbReference>
<feature type="region of interest" description="Disordered" evidence="4">
    <location>
        <begin position="1"/>
        <end position="20"/>
    </location>
</feature>
<keyword evidence="3" id="KW-0902">Two-component regulatory system</keyword>
<dbReference type="Gene3D" id="3.30.565.10">
    <property type="entry name" value="Histidine kinase-like ATPase, C-terminal domain"/>
    <property type="match status" value="1"/>
</dbReference>
<dbReference type="PANTHER" id="PTHR24421">
    <property type="entry name" value="NITRATE/NITRITE SENSOR PROTEIN NARX-RELATED"/>
    <property type="match status" value="1"/>
</dbReference>
<comment type="caution">
    <text evidence="7">The sequence shown here is derived from an EMBL/GenBank/DDBJ whole genome shotgun (WGS) entry which is preliminary data.</text>
</comment>
<evidence type="ECO:0000256" key="5">
    <source>
        <dbReference type="SAM" id="Phobius"/>
    </source>
</evidence>
<feature type="transmembrane region" description="Helical" evidence="5">
    <location>
        <begin position="106"/>
        <end position="128"/>
    </location>
</feature>
<dbReference type="PANTHER" id="PTHR24421:SF63">
    <property type="entry name" value="SENSOR HISTIDINE KINASE DESK"/>
    <property type="match status" value="1"/>
</dbReference>
<dbReference type="Pfam" id="PF07730">
    <property type="entry name" value="HisKA_3"/>
    <property type="match status" value="1"/>
</dbReference>
<dbReference type="GO" id="GO:0016301">
    <property type="term" value="F:kinase activity"/>
    <property type="evidence" value="ECO:0007669"/>
    <property type="project" value="UniProtKB-KW"/>
</dbReference>
<keyword evidence="8" id="KW-1185">Reference proteome</keyword>
<keyword evidence="5" id="KW-0812">Transmembrane</keyword>
<dbReference type="SUPFAM" id="SSF55874">
    <property type="entry name" value="ATPase domain of HSP90 chaperone/DNA topoisomerase II/histidine kinase"/>
    <property type="match status" value="1"/>
</dbReference>
<evidence type="ECO:0000259" key="6">
    <source>
        <dbReference type="Pfam" id="PF07730"/>
    </source>
</evidence>
<dbReference type="EMBL" id="JBIBEG010000007">
    <property type="protein sequence ID" value="MFF5899185.1"/>
    <property type="molecule type" value="Genomic_DNA"/>
</dbReference>
<dbReference type="InterPro" id="IPR011712">
    <property type="entry name" value="Sig_transdc_His_kin_sub3_dim/P"/>
</dbReference>
<evidence type="ECO:0000313" key="8">
    <source>
        <dbReference type="Proteomes" id="UP001602322"/>
    </source>
</evidence>
<dbReference type="InterPro" id="IPR050482">
    <property type="entry name" value="Sensor_HK_TwoCompSys"/>
</dbReference>
<organism evidence="7 8">
    <name type="scientific">Streptomyces argenteolus</name>
    <dbReference type="NCBI Taxonomy" id="67274"/>
    <lineage>
        <taxon>Bacteria</taxon>
        <taxon>Bacillati</taxon>
        <taxon>Actinomycetota</taxon>
        <taxon>Actinomycetes</taxon>
        <taxon>Kitasatosporales</taxon>
        <taxon>Streptomycetaceae</taxon>
        <taxon>Streptomyces</taxon>
    </lineage>
</organism>
<evidence type="ECO:0000256" key="3">
    <source>
        <dbReference type="ARBA" id="ARBA00023012"/>
    </source>
</evidence>
<keyword evidence="5" id="KW-0472">Membrane</keyword>
<keyword evidence="2 7" id="KW-0418">Kinase</keyword>
<dbReference type="CDD" id="cd16917">
    <property type="entry name" value="HATPase_UhpB-NarQ-NarX-like"/>
    <property type="match status" value="1"/>
</dbReference>
<evidence type="ECO:0000256" key="2">
    <source>
        <dbReference type="ARBA" id="ARBA00022777"/>
    </source>
</evidence>
<gene>
    <name evidence="7" type="ORF">ACFY8O_25150</name>
</gene>
<evidence type="ECO:0000256" key="4">
    <source>
        <dbReference type="SAM" id="MobiDB-lite"/>
    </source>
</evidence>
<protein>
    <submittedName>
        <fullName evidence="7">Sensor histidine kinase</fullName>
    </submittedName>
</protein>
<dbReference type="Proteomes" id="UP001602322">
    <property type="component" value="Unassembled WGS sequence"/>
</dbReference>
<dbReference type="InterPro" id="IPR036890">
    <property type="entry name" value="HATPase_C_sf"/>
</dbReference>
<feature type="transmembrane region" description="Helical" evidence="5">
    <location>
        <begin position="25"/>
        <end position="46"/>
    </location>
</feature>
<keyword evidence="5" id="KW-1133">Transmembrane helix</keyword>
<feature type="compositionally biased region" description="Basic and acidic residues" evidence="4">
    <location>
        <begin position="1"/>
        <end position="10"/>
    </location>
</feature>